<dbReference type="AlphaFoldDB" id="A0A0F9QSQ9"/>
<dbReference type="EMBL" id="LAZR01001728">
    <property type="protein sequence ID" value="KKN40057.1"/>
    <property type="molecule type" value="Genomic_DNA"/>
</dbReference>
<evidence type="ECO:0008006" key="2">
    <source>
        <dbReference type="Google" id="ProtNLM"/>
    </source>
</evidence>
<gene>
    <name evidence="1" type="ORF">LCGC14_0737200</name>
</gene>
<evidence type="ECO:0000313" key="1">
    <source>
        <dbReference type="EMBL" id="KKN40057.1"/>
    </source>
</evidence>
<proteinExistence type="predicted"/>
<comment type="caution">
    <text evidence="1">The sequence shown here is derived from an EMBL/GenBank/DDBJ whole genome shotgun (WGS) entry which is preliminary data.</text>
</comment>
<reference evidence="1" key="1">
    <citation type="journal article" date="2015" name="Nature">
        <title>Complex archaea that bridge the gap between prokaryotes and eukaryotes.</title>
        <authorList>
            <person name="Spang A."/>
            <person name="Saw J.H."/>
            <person name="Jorgensen S.L."/>
            <person name="Zaremba-Niedzwiedzka K."/>
            <person name="Martijn J."/>
            <person name="Lind A.E."/>
            <person name="van Eijk R."/>
            <person name="Schleper C."/>
            <person name="Guy L."/>
            <person name="Ettema T.J."/>
        </authorList>
    </citation>
    <scope>NUCLEOTIDE SEQUENCE</scope>
</reference>
<accession>A0A0F9QSQ9</accession>
<organism evidence="1">
    <name type="scientific">marine sediment metagenome</name>
    <dbReference type="NCBI Taxonomy" id="412755"/>
    <lineage>
        <taxon>unclassified sequences</taxon>
        <taxon>metagenomes</taxon>
        <taxon>ecological metagenomes</taxon>
    </lineage>
</organism>
<sequence>MAFPVLTRKGSKAGFSEQHSSDTVKVASKASGLPVVNKLFTFDPITWKYKLKLVSAADKATLTAFYLGNLDVPFDWDHPITGTTYEVIFTAPPAWSIAGSDGTLTWYNVTLKLTQYSPL</sequence>
<name>A0A0F9QSQ9_9ZZZZ</name>
<protein>
    <recommendedName>
        <fullName evidence="2">Phage tail protein</fullName>
    </recommendedName>
</protein>